<dbReference type="Pfam" id="PF07870">
    <property type="entry name" value="DUF1657"/>
    <property type="match status" value="1"/>
</dbReference>
<sequence length="68" mass="7649">MTVGSDVKQCFVSLKGVEASLSSLALQTLDDDSKRSLHETMMVVHEVVTDLKKRVGELEQEEFQYKGF</sequence>
<evidence type="ECO:0000313" key="2">
    <source>
        <dbReference type="Proteomes" id="UP000036045"/>
    </source>
</evidence>
<dbReference type="RefSeq" id="WP_031537031.1">
    <property type="nucleotide sequence ID" value="NZ_JADYUA010000062.1"/>
</dbReference>
<dbReference type="InterPro" id="IPR012452">
    <property type="entry name" value="DUF1657"/>
</dbReference>
<protein>
    <recommendedName>
        <fullName evidence="3">DUF1657 domain-containing protein</fullName>
    </recommendedName>
</protein>
<name>A0A0J1KVD9_NIACI</name>
<accession>A0A0J1KVD9</accession>
<gene>
    <name evidence="1" type="ORF">ABW02_23440</name>
</gene>
<evidence type="ECO:0000313" key="1">
    <source>
        <dbReference type="EMBL" id="KLV20680.1"/>
    </source>
</evidence>
<reference evidence="1 2" key="1">
    <citation type="submission" date="2015-05" db="EMBL/GenBank/DDBJ databases">
        <title>Whole genome sequence and identification of bacterial endophytes from Costus igneus.</title>
        <authorList>
            <person name="Lee Y.P."/>
            <person name="Gan H.M."/>
            <person name="Eng W."/>
            <person name="Wheatley M.S."/>
            <person name="Caraballo A."/>
            <person name="Polter S."/>
            <person name="Savka M.A."/>
            <person name="Hudson A.O."/>
        </authorList>
    </citation>
    <scope>NUCLEOTIDE SEQUENCE [LARGE SCALE GENOMIC DNA]</scope>
    <source>
        <strain evidence="1 2">RIT379</strain>
    </source>
</reference>
<evidence type="ECO:0008006" key="3">
    <source>
        <dbReference type="Google" id="ProtNLM"/>
    </source>
</evidence>
<comment type="caution">
    <text evidence="1">The sequence shown here is derived from an EMBL/GenBank/DDBJ whole genome shotgun (WGS) entry which is preliminary data.</text>
</comment>
<dbReference type="AlphaFoldDB" id="A0A0J1KVD9"/>
<dbReference type="EMBL" id="LDPH01000038">
    <property type="protein sequence ID" value="KLV20680.1"/>
    <property type="molecule type" value="Genomic_DNA"/>
</dbReference>
<dbReference type="PATRIC" id="fig|1397.4.peg.3828"/>
<keyword evidence="2" id="KW-1185">Reference proteome</keyword>
<dbReference type="OrthoDB" id="1684731at2"/>
<dbReference type="Proteomes" id="UP000036045">
    <property type="component" value="Unassembled WGS sequence"/>
</dbReference>
<proteinExistence type="predicted"/>
<organism evidence="1 2">
    <name type="scientific">Niallia circulans</name>
    <name type="common">Bacillus circulans</name>
    <dbReference type="NCBI Taxonomy" id="1397"/>
    <lineage>
        <taxon>Bacteria</taxon>
        <taxon>Bacillati</taxon>
        <taxon>Bacillota</taxon>
        <taxon>Bacilli</taxon>
        <taxon>Bacillales</taxon>
        <taxon>Bacillaceae</taxon>
        <taxon>Niallia</taxon>
    </lineage>
</organism>